<dbReference type="PANTHER" id="PTHR46586:SF3">
    <property type="entry name" value="ANKYRIN REPEAT-CONTAINING PROTEIN"/>
    <property type="match status" value="1"/>
</dbReference>
<sequence>MQADASTTRAPGRCICDTIDDDHGPSSWWRRAIALNHFRCLVRLCETRLFLYDEVALTEAVRAGSLECVIALHEAGTRLHFGHVWEAAEHGRVNVLAHLYDQGVGGFDEDACALAAQGGSLGTLQWLRARGCPWDASTCAMAAHGGHLDVLQWARANGCPWNSRTTCYAQRRGHTDCLVFARKHGCAELYGSFLEECP</sequence>
<protein>
    <recommendedName>
        <fullName evidence="3">Ankyrin repeat domain containing protein</fullName>
    </recommendedName>
</protein>
<evidence type="ECO:0000313" key="1">
    <source>
        <dbReference type="EMBL" id="AGO84804.1"/>
    </source>
</evidence>
<dbReference type="Proteomes" id="UP000204584">
    <property type="component" value="Segment"/>
</dbReference>
<dbReference type="Gene3D" id="1.25.40.20">
    <property type="entry name" value="Ankyrin repeat-containing domain"/>
    <property type="match status" value="1"/>
</dbReference>
<dbReference type="InterPro" id="IPR036770">
    <property type="entry name" value="Ankyrin_rpt-contain_sf"/>
</dbReference>
<dbReference type="EMBL" id="KC977571">
    <property type="protein sequence ID" value="AGO84804.1"/>
    <property type="molecule type" value="Genomic_DNA"/>
</dbReference>
<dbReference type="GeneID" id="16606591"/>
<dbReference type="InterPro" id="IPR052050">
    <property type="entry name" value="SecEffector_AnkRepeat"/>
</dbReference>
<gene>
    <name evidence="1" type="ORF">psal_cds_790</name>
</gene>
<name>S4VVX5_9VIRU</name>
<accession>S4VVX5</accession>
<dbReference type="SUPFAM" id="SSF48403">
    <property type="entry name" value="Ankyrin repeat"/>
    <property type="match status" value="1"/>
</dbReference>
<dbReference type="RefSeq" id="YP_008437877.1">
    <property type="nucleotide sequence ID" value="NC_022098.1"/>
</dbReference>
<dbReference type="KEGG" id="vg:16606591"/>
<evidence type="ECO:0008006" key="3">
    <source>
        <dbReference type="Google" id="ProtNLM"/>
    </source>
</evidence>
<organism evidence="1 2">
    <name type="scientific">Pandoravirus salinus</name>
    <dbReference type="NCBI Taxonomy" id="1349410"/>
    <lineage>
        <taxon>Viruses</taxon>
        <taxon>Pandoravirus</taxon>
    </lineage>
</organism>
<reference evidence="1 2" key="1">
    <citation type="journal article" date="2013" name="Science">
        <title>Pandoraviruses: amoeba viruses with genomes up to 2.5 Mb reaching that of parasitic eukaryotes.</title>
        <authorList>
            <person name="Philippe N."/>
            <person name="Legendre M."/>
            <person name="Doutre G."/>
            <person name="Coute Y."/>
            <person name="Poirot O."/>
            <person name="Lescot M."/>
            <person name="Arslan D."/>
            <person name="Seltzer V."/>
            <person name="Bertaux L."/>
            <person name="Bruley C."/>
            <person name="Garin J."/>
            <person name="Claverie J.M."/>
            <person name="Abergel C."/>
        </authorList>
    </citation>
    <scope>NUCLEOTIDE SEQUENCE [LARGE SCALE GENOMIC DNA]</scope>
</reference>
<dbReference type="PANTHER" id="PTHR46586">
    <property type="entry name" value="ANKYRIN REPEAT-CONTAINING PROTEIN"/>
    <property type="match status" value="1"/>
</dbReference>
<proteinExistence type="predicted"/>
<evidence type="ECO:0000313" key="2">
    <source>
        <dbReference type="Proteomes" id="UP000204584"/>
    </source>
</evidence>
<keyword evidence="2" id="KW-1185">Reference proteome</keyword>